<dbReference type="OrthoDB" id="1123152at2"/>
<dbReference type="HOGENOM" id="CLU_030413_0_0_10"/>
<sequence>MNELEQFYEKLNESDYDCRSNHTINSELQAISQILNDKEDFLTLELSELERQAFSISKSFDKKENDDDGTLDGLGWKTAGTQTFEDGTTRPFYWPNVSDLQEKEFQYFENRYKNCSNLYAKTEFGLLIYFGSKTTYSKHTNFKKQLFKELYSLSQKYLEIAKNPSDKKHYVLEYFTSFKNAFLLAHKSKLTDELDQIINSVSNTHNEWNITLDGTLRVLIDLSRLTSEYFKVFKNKVDYDKILLKNNKGAEELERTDTWGAIYVTDLNIDIAKKTDKEIDRYLEYKAELYLKLSDNAENGNNMAAVTFTEKALRLYQQIKKKEKISEVEKKYSEQRGKFKLATIRQDFPKEHTDQITKNIKEIVSAGNENDIIHYLIVTPWYNKIENIQLMADDTKKRNPFMSMLGSSILDKYGNTIDTFQTEEEKDAFNFWQSYGFNFQIGTQTMHQFFLEAYKADKISYDSILTYLEKTWFNEPIIRNYNGETYGIVPIDLIKPGIKRVFIELDSYSADNEYELDYVTITDSLVLKIETLIRNFCEKIEIATFKTRQKGKEELVMEKLLDDLLADIKSSDSNHTRFDEEDRIFIKYVLSEKAGLNLRNQVAHGLMDINEYSFSNIILLLSIILKISKYSFSKI</sequence>
<dbReference type="AlphaFoldDB" id="E6XDB4"/>
<dbReference type="Pfam" id="PF13910">
    <property type="entry name" value="DUF4209"/>
    <property type="match status" value="1"/>
</dbReference>
<organism evidence="2 3">
    <name type="scientific">Cellulophaga algicola (strain DSM 14237 / IC166 / ACAM 630)</name>
    <dbReference type="NCBI Taxonomy" id="688270"/>
    <lineage>
        <taxon>Bacteria</taxon>
        <taxon>Pseudomonadati</taxon>
        <taxon>Bacteroidota</taxon>
        <taxon>Flavobacteriia</taxon>
        <taxon>Flavobacteriales</taxon>
        <taxon>Flavobacteriaceae</taxon>
        <taxon>Cellulophaga</taxon>
    </lineage>
</organism>
<dbReference type="EMBL" id="CP002453">
    <property type="protein sequence ID" value="ADV48027.1"/>
    <property type="molecule type" value="Genomic_DNA"/>
</dbReference>
<feature type="domain" description="DUF4209" evidence="1">
    <location>
        <begin position="529"/>
        <end position="627"/>
    </location>
</feature>
<dbReference type="KEGG" id="cao:Celal_0688"/>
<evidence type="ECO:0000313" key="2">
    <source>
        <dbReference type="EMBL" id="ADV48027.1"/>
    </source>
</evidence>
<evidence type="ECO:0000313" key="3">
    <source>
        <dbReference type="Proteomes" id="UP000008634"/>
    </source>
</evidence>
<reference evidence="2 3" key="1">
    <citation type="journal article" date="2010" name="Stand. Genomic Sci.">
        <title>Complete genome sequence of Cellulophaga algicola type strain (IC166).</title>
        <authorList>
            <person name="Abt B."/>
            <person name="Lu M."/>
            <person name="Misra M."/>
            <person name="Han C."/>
            <person name="Nolan M."/>
            <person name="Lucas S."/>
            <person name="Hammon N."/>
            <person name="Deshpande S."/>
            <person name="Cheng J.F."/>
            <person name="Tapia R."/>
            <person name="Goodwin L."/>
            <person name="Pitluck S."/>
            <person name="Liolios K."/>
            <person name="Pagani I."/>
            <person name="Ivanova N."/>
            <person name="Mavromatis K."/>
            <person name="Ovchinikova G."/>
            <person name="Pati A."/>
            <person name="Chen A."/>
            <person name="Palaniappan K."/>
            <person name="Land M."/>
            <person name="Hauser L."/>
            <person name="Chang Y.J."/>
            <person name="Jeffries C.D."/>
            <person name="Detter J.C."/>
            <person name="Brambilla E."/>
            <person name="Rohde M."/>
            <person name="Tindall B.J."/>
            <person name="Goker M."/>
            <person name="Woyke T."/>
            <person name="Bristow J."/>
            <person name="Eisen J.A."/>
            <person name="Markowitz V."/>
            <person name="Hugenholtz P."/>
            <person name="Kyrpides N.C."/>
            <person name="Klenk H.P."/>
            <person name="Lapidus A."/>
        </authorList>
    </citation>
    <scope>NUCLEOTIDE SEQUENCE [LARGE SCALE GENOMIC DNA]</scope>
    <source>
        <strain evidence="3">DSM 14237 / IC166 / ACAM 630</strain>
    </source>
</reference>
<accession>E6XDB4</accession>
<protein>
    <recommendedName>
        <fullName evidence="1">DUF4209 domain-containing protein</fullName>
    </recommendedName>
</protein>
<dbReference type="RefSeq" id="WP_013549517.1">
    <property type="nucleotide sequence ID" value="NC_014934.1"/>
</dbReference>
<name>E6XDB4_CELAD</name>
<dbReference type="InterPro" id="IPR025209">
    <property type="entry name" value="DUF4209"/>
</dbReference>
<proteinExistence type="predicted"/>
<keyword evidence="3" id="KW-1185">Reference proteome</keyword>
<gene>
    <name evidence="2" type="ordered locus">Celal_0688</name>
</gene>
<evidence type="ECO:0000259" key="1">
    <source>
        <dbReference type="Pfam" id="PF13910"/>
    </source>
</evidence>
<dbReference type="Proteomes" id="UP000008634">
    <property type="component" value="Chromosome"/>
</dbReference>
<dbReference type="eggNOG" id="ENOG5032RHD">
    <property type="taxonomic scope" value="Bacteria"/>
</dbReference>